<dbReference type="PANTHER" id="PTHR39145">
    <property type="entry name" value="BIOGENESIS OF LYSOSOME-RELATED ORGANELLES COMPLEX 1 SUBUNIT CNL1"/>
    <property type="match status" value="1"/>
</dbReference>
<evidence type="ECO:0000256" key="5">
    <source>
        <dbReference type="ARBA" id="ARBA00022490"/>
    </source>
</evidence>
<keyword evidence="5" id="KW-0963">Cytoplasm</keyword>
<comment type="subcellular location">
    <subcellularLocation>
        <location evidence="2">Cytoplasm</location>
    </subcellularLocation>
</comment>
<proteinExistence type="inferred from homology"/>
<accession>A0AA40BTM4</accession>
<feature type="non-terminal residue" evidence="8">
    <location>
        <position position="142"/>
    </location>
</feature>
<sequence length="142" mass="16364">MTSVQISQLGLTVEEISTARRSIKALVSQTPTSESQMAARASSQGILMINRSSLWRRRHFDRTMQGIQERLEHLVEQSTIATVQVYDQEGNLIDNADAQIAKYHEIMRQIDELEADFNCIAHIRDIVRDLRQRAEDLERELQ</sequence>
<dbReference type="InterPro" id="IPR034455">
    <property type="entry name" value="CNL1"/>
</dbReference>
<reference evidence="8" key="1">
    <citation type="submission" date="2023-06" db="EMBL/GenBank/DDBJ databases">
        <title>Genome-scale phylogeny and comparative genomics of the fungal order Sordariales.</title>
        <authorList>
            <consortium name="Lawrence Berkeley National Laboratory"/>
            <person name="Hensen N."/>
            <person name="Bonometti L."/>
            <person name="Westerberg I."/>
            <person name="Brannstrom I.O."/>
            <person name="Guillou S."/>
            <person name="Cros-Aarteil S."/>
            <person name="Calhoun S."/>
            <person name="Haridas S."/>
            <person name="Kuo A."/>
            <person name="Mondo S."/>
            <person name="Pangilinan J."/>
            <person name="Riley R."/>
            <person name="Labutti K."/>
            <person name="Andreopoulos B."/>
            <person name="Lipzen A."/>
            <person name="Chen C."/>
            <person name="Yanf M."/>
            <person name="Daum C."/>
            <person name="Ng V."/>
            <person name="Clum A."/>
            <person name="Steindorff A."/>
            <person name="Ohm R."/>
            <person name="Martin F."/>
            <person name="Silar P."/>
            <person name="Natvig D."/>
            <person name="Lalanne C."/>
            <person name="Gautier V."/>
            <person name="Ament-Velasquez S.L."/>
            <person name="Kruys A."/>
            <person name="Hutchinson M.I."/>
            <person name="Powell A.J."/>
            <person name="Barry K."/>
            <person name="Miller A.N."/>
            <person name="Grigoriev I.V."/>
            <person name="Debuchy R."/>
            <person name="Gladieux P."/>
            <person name="Thoren M.H."/>
            <person name="Johannesson H."/>
        </authorList>
    </citation>
    <scope>NUCLEOTIDE SEQUENCE</scope>
    <source>
        <strain evidence="8">CBS 606.72</strain>
    </source>
</reference>
<evidence type="ECO:0000256" key="7">
    <source>
        <dbReference type="SAM" id="Coils"/>
    </source>
</evidence>
<comment type="caution">
    <text evidence="8">The sequence shown here is derived from an EMBL/GenBank/DDBJ whole genome shotgun (WGS) entry which is preliminary data.</text>
</comment>
<dbReference type="GO" id="GO:0031083">
    <property type="term" value="C:BLOC-1 complex"/>
    <property type="evidence" value="ECO:0007669"/>
    <property type="project" value="InterPro"/>
</dbReference>
<comment type="similarity">
    <text evidence="3">Belongs to the BLOC1S4 family.</text>
</comment>
<evidence type="ECO:0000256" key="1">
    <source>
        <dbReference type="ARBA" id="ARBA00003807"/>
    </source>
</evidence>
<comment type="function">
    <text evidence="1">Component of the biogenesis of lysosome-related organelles complex-1 (BLOC-1), a complex that is involved in endosomal cargo sorting.</text>
</comment>
<evidence type="ECO:0000256" key="4">
    <source>
        <dbReference type="ARBA" id="ARBA00014971"/>
    </source>
</evidence>
<protein>
    <recommendedName>
        <fullName evidence="4">Biogenesis of lysosome-related organelles complex 1 subunit CNL1</fullName>
    </recommendedName>
    <alternativeName>
        <fullName evidence="6">CNO-like protein 1</fullName>
    </alternativeName>
</protein>
<dbReference type="PANTHER" id="PTHR39145:SF1">
    <property type="entry name" value="BIOGENESIS OF LYSOSOME-RELATED ORGANELLES COMPLEX 1 SUBUNIT CNL1"/>
    <property type="match status" value="1"/>
</dbReference>
<gene>
    <name evidence="8" type="ORF">B0T14DRAFT_436655</name>
</gene>
<evidence type="ECO:0000256" key="2">
    <source>
        <dbReference type="ARBA" id="ARBA00004496"/>
    </source>
</evidence>
<evidence type="ECO:0000313" key="8">
    <source>
        <dbReference type="EMBL" id="KAK0613235.1"/>
    </source>
</evidence>
<dbReference type="AlphaFoldDB" id="A0AA40BTM4"/>
<evidence type="ECO:0000313" key="9">
    <source>
        <dbReference type="Proteomes" id="UP001175000"/>
    </source>
</evidence>
<dbReference type="GO" id="GO:0005737">
    <property type="term" value="C:cytoplasm"/>
    <property type="evidence" value="ECO:0007669"/>
    <property type="project" value="UniProtKB-SubCell"/>
</dbReference>
<keyword evidence="7" id="KW-0175">Coiled coil</keyword>
<dbReference type="Proteomes" id="UP001175000">
    <property type="component" value="Unassembled WGS sequence"/>
</dbReference>
<dbReference type="GO" id="GO:0007032">
    <property type="term" value="P:endosome organization"/>
    <property type="evidence" value="ECO:0007669"/>
    <property type="project" value="TreeGrafter"/>
</dbReference>
<name>A0AA40BTM4_9PEZI</name>
<evidence type="ECO:0000256" key="6">
    <source>
        <dbReference type="ARBA" id="ARBA00029995"/>
    </source>
</evidence>
<keyword evidence="9" id="KW-1185">Reference proteome</keyword>
<feature type="coiled-coil region" evidence="7">
    <location>
        <begin position="96"/>
        <end position="140"/>
    </location>
</feature>
<dbReference type="EMBL" id="JAULSU010000006">
    <property type="protein sequence ID" value="KAK0613235.1"/>
    <property type="molecule type" value="Genomic_DNA"/>
</dbReference>
<evidence type="ECO:0000256" key="3">
    <source>
        <dbReference type="ARBA" id="ARBA00007289"/>
    </source>
</evidence>
<organism evidence="8 9">
    <name type="scientific">Immersiella caudata</name>
    <dbReference type="NCBI Taxonomy" id="314043"/>
    <lineage>
        <taxon>Eukaryota</taxon>
        <taxon>Fungi</taxon>
        <taxon>Dikarya</taxon>
        <taxon>Ascomycota</taxon>
        <taxon>Pezizomycotina</taxon>
        <taxon>Sordariomycetes</taxon>
        <taxon>Sordariomycetidae</taxon>
        <taxon>Sordariales</taxon>
        <taxon>Lasiosphaeriaceae</taxon>
        <taxon>Immersiella</taxon>
    </lineage>
</organism>